<comment type="caution">
    <text evidence="4">The sequence shown here is derived from an EMBL/GenBank/DDBJ whole genome shotgun (WGS) entry which is preliminary data.</text>
</comment>
<dbReference type="OrthoDB" id="9802114at2"/>
<dbReference type="PANTHER" id="PTHR48108:SF34">
    <property type="entry name" value="CBS DOMAIN-CONTAINING PROTEIN YHCV"/>
    <property type="match status" value="1"/>
</dbReference>
<keyword evidence="1" id="KW-0677">Repeat</keyword>
<dbReference type="InterPro" id="IPR046342">
    <property type="entry name" value="CBS_dom_sf"/>
</dbReference>
<dbReference type="SMART" id="SM00116">
    <property type="entry name" value="CBS"/>
    <property type="match status" value="2"/>
</dbReference>
<dbReference type="Gene3D" id="3.10.580.10">
    <property type="entry name" value="CBS-domain"/>
    <property type="match status" value="1"/>
</dbReference>
<keyword evidence="2" id="KW-0129">CBS domain</keyword>
<protein>
    <submittedName>
        <fullName evidence="4">Hypoxic response protein 1</fullName>
    </submittedName>
</protein>
<dbReference type="EMBL" id="QWKX01000017">
    <property type="protein sequence ID" value="RIH78225.1"/>
    <property type="molecule type" value="Genomic_DNA"/>
</dbReference>
<dbReference type="CDD" id="cd04584">
    <property type="entry name" value="CBS_pair_AcuB_like"/>
    <property type="match status" value="1"/>
</dbReference>
<evidence type="ECO:0000256" key="1">
    <source>
        <dbReference type="ARBA" id="ARBA00022737"/>
    </source>
</evidence>
<name>A0A399E151_9DEIN</name>
<feature type="domain" description="CBS" evidence="3">
    <location>
        <begin position="81"/>
        <end position="137"/>
    </location>
</feature>
<dbReference type="Pfam" id="PF00571">
    <property type="entry name" value="CBS"/>
    <property type="match status" value="2"/>
</dbReference>
<proteinExistence type="predicted"/>
<evidence type="ECO:0000313" key="5">
    <source>
        <dbReference type="Proteomes" id="UP000266089"/>
    </source>
</evidence>
<dbReference type="SUPFAM" id="SSF54631">
    <property type="entry name" value="CBS-domain pair"/>
    <property type="match status" value="1"/>
</dbReference>
<dbReference type="RefSeq" id="WP_119361550.1">
    <property type="nucleotide sequence ID" value="NZ_JBHSXZ010000006.1"/>
</dbReference>
<dbReference type="InterPro" id="IPR051462">
    <property type="entry name" value="CBS_domain-containing"/>
</dbReference>
<dbReference type="InterPro" id="IPR000644">
    <property type="entry name" value="CBS_dom"/>
</dbReference>
<accession>A0A399E151</accession>
<dbReference type="AlphaFoldDB" id="A0A399E151"/>
<sequence length="145" mass="15769">MLVKDFMTPNPTVVSPEATVPEAAQIMKKGGFRRLPVVEEGRLVGIVTDRDLKEAMPSDATSLSIWEINYLISRLSVGEIMTRDPITVADTLPLQAAAKLMLEHKVGGLPVVHEGKLVGIVTVTDVLRAFLQREAELLVGVETNP</sequence>
<feature type="domain" description="CBS" evidence="3">
    <location>
        <begin position="7"/>
        <end position="62"/>
    </location>
</feature>
<dbReference type="PANTHER" id="PTHR48108">
    <property type="entry name" value="CBS DOMAIN-CONTAINING PROTEIN CBSX2, CHLOROPLASTIC"/>
    <property type="match status" value="1"/>
</dbReference>
<reference evidence="4 5" key="1">
    <citation type="submission" date="2018-08" db="EMBL/GenBank/DDBJ databases">
        <title>Meiothermus cateniformans JCM 15151 genome sequencing project.</title>
        <authorList>
            <person name="Da Costa M.S."/>
            <person name="Albuquerque L."/>
            <person name="Raposo P."/>
            <person name="Froufe H.J.C."/>
            <person name="Barroso C.S."/>
            <person name="Egas C."/>
        </authorList>
    </citation>
    <scope>NUCLEOTIDE SEQUENCE [LARGE SCALE GENOMIC DNA]</scope>
    <source>
        <strain evidence="4 5">JCM 15151</strain>
    </source>
</reference>
<evidence type="ECO:0000256" key="2">
    <source>
        <dbReference type="PROSITE-ProRule" id="PRU00703"/>
    </source>
</evidence>
<gene>
    <name evidence="4" type="primary">hrp1_4</name>
    <name evidence="4" type="ORF">Mcate_00967</name>
</gene>
<dbReference type="Proteomes" id="UP000266089">
    <property type="component" value="Unassembled WGS sequence"/>
</dbReference>
<evidence type="ECO:0000259" key="3">
    <source>
        <dbReference type="PROSITE" id="PS51371"/>
    </source>
</evidence>
<dbReference type="PROSITE" id="PS51371">
    <property type="entry name" value="CBS"/>
    <property type="match status" value="2"/>
</dbReference>
<evidence type="ECO:0000313" key="4">
    <source>
        <dbReference type="EMBL" id="RIH78225.1"/>
    </source>
</evidence>
<organism evidence="4 5">
    <name type="scientific">Meiothermus taiwanensis</name>
    <dbReference type="NCBI Taxonomy" id="172827"/>
    <lineage>
        <taxon>Bacteria</taxon>
        <taxon>Thermotogati</taxon>
        <taxon>Deinococcota</taxon>
        <taxon>Deinococci</taxon>
        <taxon>Thermales</taxon>
        <taxon>Thermaceae</taxon>
        <taxon>Meiothermus</taxon>
    </lineage>
</organism>